<evidence type="ECO:0000256" key="7">
    <source>
        <dbReference type="ARBA" id="ARBA00023002"/>
    </source>
</evidence>
<dbReference type="Pfam" id="PF07992">
    <property type="entry name" value="Pyr_redox_2"/>
    <property type="match status" value="1"/>
</dbReference>
<dbReference type="InterPro" id="IPR036188">
    <property type="entry name" value="FAD/NAD-bd_sf"/>
</dbReference>
<evidence type="ECO:0000256" key="4">
    <source>
        <dbReference type="ARBA" id="ARBA00022630"/>
    </source>
</evidence>
<organism evidence="12 13">
    <name type="scientific">Youngiibacter multivorans</name>
    <dbReference type="NCBI Taxonomy" id="937251"/>
    <lineage>
        <taxon>Bacteria</taxon>
        <taxon>Bacillati</taxon>
        <taxon>Bacillota</taxon>
        <taxon>Clostridia</taxon>
        <taxon>Eubacteriales</taxon>
        <taxon>Clostridiaceae</taxon>
        <taxon>Youngiibacter</taxon>
    </lineage>
</organism>
<gene>
    <name evidence="12" type="ORF">J2Z34_000455</name>
</gene>
<dbReference type="InterPro" id="IPR013785">
    <property type="entry name" value="Aldolase_TIM"/>
</dbReference>
<comment type="cofactor">
    <cofactor evidence="1">
        <name>FMN</name>
        <dbReference type="ChEBI" id="CHEBI:58210"/>
    </cofactor>
</comment>
<dbReference type="PANTHER" id="PTHR42917:SF2">
    <property type="entry name" value="2,4-DIENOYL-COA REDUCTASE [(2E)-ENOYL-COA-PRODUCING]"/>
    <property type="match status" value="1"/>
</dbReference>
<feature type="domain" description="FAD/NAD(P)-binding" evidence="11">
    <location>
        <begin position="408"/>
        <end position="658"/>
    </location>
</feature>
<dbReference type="Gene3D" id="3.40.50.720">
    <property type="entry name" value="NAD(P)-binding Rossmann-like Domain"/>
    <property type="match status" value="1"/>
</dbReference>
<keyword evidence="9" id="KW-0411">Iron-sulfur</keyword>
<dbReference type="SUPFAM" id="SSF51395">
    <property type="entry name" value="FMN-linked oxidoreductases"/>
    <property type="match status" value="1"/>
</dbReference>
<keyword evidence="6" id="KW-0479">Metal-binding</keyword>
<keyword evidence="5" id="KW-0288">FMN</keyword>
<evidence type="ECO:0000256" key="5">
    <source>
        <dbReference type="ARBA" id="ARBA00022643"/>
    </source>
</evidence>
<evidence type="ECO:0000313" key="13">
    <source>
        <dbReference type="Proteomes" id="UP001519271"/>
    </source>
</evidence>
<evidence type="ECO:0000256" key="8">
    <source>
        <dbReference type="ARBA" id="ARBA00023004"/>
    </source>
</evidence>
<comment type="caution">
    <text evidence="12">The sequence shown here is derived from an EMBL/GenBank/DDBJ whole genome shotgun (WGS) entry which is preliminary data.</text>
</comment>
<evidence type="ECO:0000259" key="11">
    <source>
        <dbReference type="Pfam" id="PF07992"/>
    </source>
</evidence>
<evidence type="ECO:0000256" key="3">
    <source>
        <dbReference type="ARBA" id="ARBA00011048"/>
    </source>
</evidence>
<evidence type="ECO:0000313" key="12">
    <source>
        <dbReference type="EMBL" id="MBP1917984.1"/>
    </source>
</evidence>
<dbReference type="EC" id="1.3.1.31" evidence="12"/>
<comment type="cofactor">
    <cofactor evidence="2">
        <name>[4Fe-4S] cluster</name>
        <dbReference type="ChEBI" id="CHEBI:49883"/>
    </cofactor>
</comment>
<dbReference type="Pfam" id="PF00724">
    <property type="entry name" value="Oxidored_FMN"/>
    <property type="match status" value="1"/>
</dbReference>
<protein>
    <submittedName>
        <fullName evidence="12">2-enoate reductase</fullName>
        <ecNumber evidence="12">1.3.1.31</ecNumber>
    </submittedName>
</protein>
<dbReference type="PRINTS" id="PR00368">
    <property type="entry name" value="FADPNR"/>
</dbReference>
<dbReference type="Proteomes" id="UP001519271">
    <property type="component" value="Unassembled WGS sequence"/>
</dbReference>
<evidence type="ECO:0000259" key="10">
    <source>
        <dbReference type="Pfam" id="PF00724"/>
    </source>
</evidence>
<evidence type="ECO:0000256" key="9">
    <source>
        <dbReference type="ARBA" id="ARBA00023014"/>
    </source>
</evidence>
<accession>A0ABS4G0A1</accession>
<keyword evidence="4" id="KW-0285">Flavoprotein</keyword>
<dbReference type="GO" id="GO:0047540">
    <property type="term" value="F:2-enoate reductase activity"/>
    <property type="evidence" value="ECO:0007669"/>
    <property type="project" value="UniProtKB-EC"/>
</dbReference>
<dbReference type="InterPro" id="IPR001155">
    <property type="entry name" value="OxRdtase_FMN_N"/>
</dbReference>
<dbReference type="Gene3D" id="3.20.20.70">
    <property type="entry name" value="Aldolase class I"/>
    <property type="match status" value="1"/>
</dbReference>
<evidence type="ECO:0000256" key="1">
    <source>
        <dbReference type="ARBA" id="ARBA00001917"/>
    </source>
</evidence>
<dbReference type="EMBL" id="JAGGKC010000002">
    <property type="protein sequence ID" value="MBP1917984.1"/>
    <property type="molecule type" value="Genomic_DNA"/>
</dbReference>
<proteinExistence type="inferred from homology"/>
<sequence>MRNMKRGEIMSKYPALFSPVKIGSMEVKNRIAMMPMGVFSPRLMGPNGAYTKDGADYYIERAKGGTGLIITGLLPVAWLPKGHGPGDVGEGFYKYIEQQKYLADGIHKYGSKVIVQITALSGRSSMHHTDPAPSELPNVWDPTHNNREMTIAEIKDYIEMFANAALANKMAGIDGVEVHAVHEGYLLDQFTMENTNHRTDEYGGSLENRLRFPTEIVKAIKAKCGNDFPVTVRYSVKSYMKGFNRGALPGETFTEFGRDYEESIVVANMLADAGYDALNCDNGSYDSWYWPHPPVYMPKACNLEDVKFLRKHVSIPVICAGKFDDPSLADKEIAEGGIDMMGMGRPLLADPYMANKFLAGEEADIRPCIGCHNGCLSRIFQMKDISCAVNPACGRELTYDIGKADKAKKVLVVGGGIGGMEAARVCALRGHQVDLYEKTGRLGGQFIPASAFDYKEDDRRLLTWYEKQVKDTGVNVHLNSYADKDLIKASGYDEIFVATGAFEKKLATEGFDQKNVTYTIDTLMNGNIEGENILIVGGGLTGIEIACDLGKKGKKVTVVEAQDTILNSFGLSAANYNMLMEMIDLYKVNVMKSTVVTKYENGIADVVTTVKNYPNINNRAKLMFAAGPGGMPVPSQVKADHVIVSVGYVSDNSLYEEIKADNVHIIGDAVKPENVMKAVWDAYDAARMI</sequence>
<name>A0ABS4G0A1_9CLOT</name>
<keyword evidence="13" id="KW-1185">Reference proteome</keyword>
<keyword evidence="8" id="KW-0408">Iron</keyword>
<reference evidence="12 13" key="1">
    <citation type="submission" date="2021-03" db="EMBL/GenBank/DDBJ databases">
        <title>Genomic Encyclopedia of Type Strains, Phase IV (KMG-IV): sequencing the most valuable type-strain genomes for metagenomic binning, comparative biology and taxonomic classification.</title>
        <authorList>
            <person name="Goeker M."/>
        </authorList>
    </citation>
    <scope>NUCLEOTIDE SEQUENCE [LARGE SCALE GENOMIC DNA]</scope>
    <source>
        <strain evidence="12 13">DSM 6139</strain>
    </source>
</reference>
<evidence type="ECO:0000256" key="6">
    <source>
        <dbReference type="ARBA" id="ARBA00022723"/>
    </source>
</evidence>
<dbReference type="SUPFAM" id="SSF51905">
    <property type="entry name" value="FAD/NAD(P)-binding domain"/>
    <property type="match status" value="1"/>
</dbReference>
<comment type="similarity">
    <text evidence="3">In the N-terminal section; belongs to the NADH:flavin oxidoreductase/NADH oxidase family.</text>
</comment>
<dbReference type="PANTHER" id="PTHR42917">
    <property type="entry name" value="2,4-DIENOYL-COA REDUCTASE"/>
    <property type="match status" value="1"/>
</dbReference>
<dbReference type="InterPro" id="IPR023753">
    <property type="entry name" value="FAD/NAD-binding_dom"/>
</dbReference>
<dbReference type="RefSeq" id="WP_245250470.1">
    <property type="nucleotide sequence ID" value="NZ_JAGGKC010000002.1"/>
</dbReference>
<dbReference type="Gene3D" id="3.50.50.60">
    <property type="entry name" value="FAD/NAD(P)-binding domain"/>
    <property type="match status" value="1"/>
</dbReference>
<dbReference type="InterPro" id="IPR051793">
    <property type="entry name" value="NADH:flavin_oxidoreductase"/>
</dbReference>
<feature type="domain" description="NADH:flavin oxidoreductase/NADH oxidase N-terminal" evidence="10">
    <location>
        <begin position="16"/>
        <end position="357"/>
    </location>
</feature>
<keyword evidence="7 12" id="KW-0560">Oxidoreductase</keyword>
<evidence type="ECO:0000256" key="2">
    <source>
        <dbReference type="ARBA" id="ARBA00001966"/>
    </source>
</evidence>